<evidence type="ECO:0000313" key="1">
    <source>
        <dbReference type="EMBL" id="SVE29319.1"/>
    </source>
</evidence>
<accession>A0A383CB73</accession>
<gene>
    <name evidence="1" type="ORF">METZ01_LOCUS482173</name>
</gene>
<protein>
    <submittedName>
        <fullName evidence="1">Uncharacterized protein</fullName>
    </submittedName>
</protein>
<feature type="non-terminal residue" evidence="1">
    <location>
        <position position="78"/>
    </location>
</feature>
<dbReference type="EMBL" id="UINC01207295">
    <property type="protein sequence ID" value="SVE29319.1"/>
    <property type="molecule type" value="Genomic_DNA"/>
</dbReference>
<dbReference type="AlphaFoldDB" id="A0A383CB73"/>
<sequence>MTPVYPYLVRRSAHGRCGELLLRLKINRGALIIKVSLEQARALAIEMRGLATDHCPDHHLTRLVAEALDAKVSQVIIK</sequence>
<proteinExistence type="predicted"/>
<organism evidence="1">
    <name type="scientific">marine metagenome</name>
    <dbReference type="NCBI Taxonomy" id="408172"/>
    <lineage>
        <taxon>unclassified sequences</taxon>
        <taxon>metagenomes</taxon>
        <taxon>ecological metagenomes</taxon>
    </lineage>
</organism>
<name>A0A383CB73_9ZZZZ</name>
<reference evidence="1" key="1">
    <citation type="submission" date="2018-05" db="EMBL/GenBank/DDBJ databases">
        <authorList>
            <person name="Lanie J.A."/>
            <person name="Ng W.-L."/>
            <person name="Kazmierczak K.M."/>
            <person name="Andrzejewski T.M."/>
            <person name="Davidsen T.M."/>
            <person name="Wayne K.J."/>
            <person name="Tettelin H."/>
            <person name="Glass J.I."/>
            <person name="Rusch D."/>
            <person name="Podicherti R."/>
            <person name="Tsui H.-C.T."/>
            <person name="Winkler M.E."/>
        </authorList>
    </citation>
    <scope>NUCLEOTIDE SEQUENCE</scope>
</reference>